<evidence type="ECO:0000256" key="2">
    <source>
        <dbReference type="SAM" id="Phobius"/>
    </source>
</evidence>
<dbReference type="AlphaFoldDB" id="A0AAX3ZC79"/>
<dbReference type="GeneID" id="90940427"/>
<gene>
    <name evidence="3" type="ORF">P7W03_00340</name>
</gene>
<dbReference type="RefSeq" id="WP_019330556.1">
    <property type="nucleotide sequence ID" value="NZ_CP121271.1"/>
</dbReference>
<evidence type="ECO:0000313" key="4">
    <source>
        <dbReference type="Proteomes" id="UP001231701"/>
    </source>
</evidence>
<name>A0AAX3ZC79_STRRO</name>
<keyword evidence="2" id="KW-0812">Transmembrane</keyword>
<keyword evidence="2" id="KW-0472">Membrane</keyword>
<accession>A0AAX3ZC79</accession>
<evidence type="ECO:0008006" key="5">
    <source>
        <dbReference type="Google" id="ProtNLM"/>
    </source>
</evidence>
<evidence type="ECO:0000256" key="1">
    <source>
        <dbReference type="SAM" id="MobiDB-lite"/>
    </source>
</evidence>
<dbReference type="Proteomes" id="UP001231701">
    <property type="component" value="Chromosome"/>
</dbReference>
<feature type="region of interest" description="Disordered" evidence="1">
    <location>
        <begin position="85"/>
        <end position="105"/>
    </location>
</feature>
<organism evidence="3 4">
    <name type="scientific">Streptomyces rochei</name>
    <name type="common">Streptomyces parvullus</name>
    <dbReference type="NCBI Taxonomy" id="1928"/>
    <lineage>
        <taxon>Bacteria</taxon>
        <taxon>Bacillati</taxon>
        <taxon>Actinomycetota</taxon>
        <taxon>Actinomycetes</taxon>
        <taxon>Kitasatosporales</taxon>
        <taxon>Streptomycetaceae</taxon>
        <taxon>Streptomyces</taxon>
        <taxon>Streptomyces rochei group</taxon>
    </lineage>
</organism>
<evidence type="ECO:0000313" key="3">
    <source>
        <dbReference type="EMBL" id="WMC84118.1"/>
    </source>
</evidence>
<sequence length="105" mass="11943">MSTPGRHTPCSRSSRHHVPAQRLTRFVQQAGRLLCWSLTAGMTTAALDLLITPEAAWWHMMWPLPWYLTCLSAPLWATLRAHEKAAHQQAPEEDNDIPCEWEQAA</sequence>
<feature type="transmembrane region" description="Helical" evidence="2">
    <location>
        <begin position="57"/>
        <end position="79"/>
    </location>
</feature>
<keyword evidence="2" id="KW-1133">Transmembrane helix</keyword>
<dbReference type="EMBL" id="CP121271">
    <property type="protein sequence ID" value="WMC84118.1"/>
    <property type="molecule type" value="Genomic_DNA"/>
</dbReference>
<proteinExistence type="predicted"/>
<reference evidence="3" key="1">
    <citation type="submission" date="2023-03" db="EMBL/GenBank/DDBJ databases">
        <title>Borrelidin-producing and root-colonizing Streptomyces rochei is a potent biopesticide for soil-borne oomycete-caused plant diseases.</title>
        <authorList>
            <person name="Zhou D."/>
            <person name="Wang X."/>
            <person name="Navarro-Munoz J.C."/>
            <person name="Li W."/>
            <person name="Li J."/>
            <person name="Jiu M."/>
            <person name="Deng S."/>
            <person name="Ye Y."/>
            <person name="Daly P."/>
            <person name="Wei L."/>
        </authorList>
    </citation>
    <scope>NUCLEOTIDE SEQUENCE</scope>
    <source>
        <strain evidence="3">JK1</strain>
    </source>
</reference>
<feature type="transmembrane region" description="Helical" evidence="2">
    <location>
        <begin position="33"/>
        <end position="51"/>
    </location>
</feature>
<protein>
    <recommendedName>
        <fullName evidence="5">DUF3311 domain-containing protein</fullName>
    </recommendedName>
</protein>